<dbReference type="EMBL" id="LAZR01027749">
    <property type="protein sequence ID" value="KKL64753.1"/>
    <property type="molecule type" value="Genomic_DNA"/>
</dbReference>
<evidence type="ECO:0000313" key="1">
    <source>
        <dbReference type="EMBL" id="KKL64753.1"/>
    </source>
</evidence>
<protein>
    <submittedName>
        <fullName evidence="1">Uncharacterized protein</fullName>
    </submittedName>
</protein>
<name>A0A0F9DSI4_9ZZZZ</name>
<sequence>MKKDLEELIAKHKEELEEVLRRGPKVIREVAGIIRSGDLKKFRKFLRRHNIVIMNDDAASFRDYLILRRIDLRDLEPEARVRLRTGTLANQDPTQVTDDYLQGTLSPGIDLHCRDCKWFVTAPNDDAGENHDKSCVTMGTKGIDKACFGFIWNPTQAK</sequence>
<proteinExistence type="predicted"/>
<dbReference type="AlphaFoldDB" id="A0A0F9DSI4"/>
<accession>A0A0F9DSI4</accession>
<reference evidence="1" key="1">
    <citation type="journal article" date="2015" name="Nature">
        <title>Complex archaea that bridge the gap between prokaryotes and eukaryotes.</title>
        <authorList>
            <person name="Spang A."/>
            <person name="Saw J.H."/>
            <person name="Jorgensen S.L."/>
            <person name="Zaremba-Niedzwiedzka K."/>
            <person name="Martijn J."/>
            <person name="Lind A.E."/>
            <person name="van Eijk R."/>
            <person name="Schleper C."/>
            <person name="Guy L."/>
            <person name="Ettema T.J."/>
        </authorList>
    </citation>
    <scope>NUCLEOTIDE SEQUENCE</scope>
</reference>
<gene>
    <name evidence="1" type="ORF">LCGC14_2161830</name>
</gene>
<organism evidence="1">
    <name type="scientific">marine sediment metagenome</name>
    <dbReference type="NCBI Taxonomy" id="412755"/>
    <lineage>
        <taxon>unclassified sequences</taxon>
        <taxon>metagenomes</taxon>
        <taxon>ecological metagenomes</taxon>
    </lineage>
</organism>
<comment type="caution">
    <text evidence="1">The sequence shown here is derived from an EMBL/GenBank/DDBJ whole genome shotgun (WGS) entry which is preliminary data.</text>
</comment>